<evidence type="ECO:0000313" key="2">
    <source>
        <dbReference type="EMBL" id="MYM20132.1"/>
    </source>
</evidence>
<gene>
    <name evidence="2" type="ORF">GSY69_09170</name>
</gene>
<dbReference type="EMBL" id="WWEQ01000037">
    <property type="protein sequence ID" value="MYM20132.1"/>
    <property type="molecule type" value="Genomic_DNA"/>
</dbReference>
<proteinExistence type="predicted"/>
<dbReference type="InterPro" id="IPR025904">
    <property type="entry name" value="Tubulin-like"/>
</dbReference>
<dbReference type="InterPro" id="IPR036525">
    <property type="entry name" value="Tubulin/FtsZ_GTPase_sf"/>
</dbReference>
<protein>
    <recommendedName>
        <fullName evidence="4">Tubulin-like protein</fullName>
    </recommendedName>
</protein>
<sequence>MYKFLVVGCGGSGGETLARIMDQLKSELMPLGISELPEGWQFVHVDVPVVPDTNIPGVGSVRDQGGTYIGTAPSSGSYTVLDTAVSQKLAQQGELAEFVTWAPRRPESVTTPLHNGAGQMRGVGRVITLNRAVDVYEGLQRAVNKLNTTQATADMQRIAREVPGSGGFDPESTPMVFVVSSMAGGAGASMALDVCRLLGQVQGISPNDTCVYMYTSDIFPDRLEGVRPNALGMLGEIVAAQTAASEEHDVRILDALGQRIDQSGAPSFARVFPVSKFQGLERTTFGDGSQAGLYRGLARGLAALMISGKASANFRAYDLTNREELSPNRSFLGWGMEGANRLSWGTFGFGSLSMGRDRYRHYSSQRLARSAVDRLREGHLQPGNSAGSAQQLERLVDSQWSYFLDQLGLPQPQEASNVPAAGGWVTRTIDRGQADAWARDVIGRFNVPGELPRAQGQTGANWLAAAGNYLRAVQPRLMGSAESIVQSWAFDWAKRFERSLLGAVTAAASQFGLPYARAMLTRLGDYLAGQVVPRLTELSRTPPPDIARIPQHIEAQAGATKGAIVQGQAIEQNLLANLQQGLVEAEFVTGSDFVGRILAGVPSDVIAPLQKVIEEAISGLDIAVTETSRTVGLANVETDVYTAWPSDEDQLVPERFATAHNEVLLTPAAQFADLYRGHLPAAIPGVDDGRIEWDNARTRASGHVISGQWPVAQGSSAPGGLFHTMSEWMPSVFRRHPSSGEPLTPAVARYSLHVGPGDLRRRALEFVNRRNEAFDSYCALSLEDFVLGNDGAAPHELAQRKTDLETKFRETLTRGLPLGSVHPDVVSRIHSSAVRYQYKFSSIPFAAAPDLVDRLREVLTNQQSVDAQTVDIFDGSLTQGQPAAGITHVDLFGSFGNLSPIAFDGVLKPVSTRWSQLTSGGQRRDFWTYRRARPLPASLPMAAVERRALIGGWYVAQLTGQLEIPDRRNLGRPVQVYDRVENTWVPFPNPLLTPPSEFYGETFDWLPAVMESVLIAIANAHQSPVLSSLKPYQVLRSIFDASEEEPAAGLQIRAAEDLLSHWLATGQTPSGAPSRAAADTLEERYEKAAKFIETVHGFAAGMLGSGTTGRSAVAVGSRSEGAKTPFFCDLVPDIVAVTDELAVALQRARDDAAQASTASSPSSPPEELGAF</sequence>
<accession>A0A6N9H9F6</accession>
<dbReference type="Pfam" id="PF13809">
    <property type="entry name" value="Tubulin_2"/>
    <property type="match status" value="1"/>
</dbReference>
<dbReference type="AlphaFoldDB" id="A0A6N9H9F6"/>
<evidence type="ECO:0000313" key="3">
    <source>
        <dbReference type="Proteomes" id="UP000469215"/>
    </source>
</evidence>
<keyword evidence="3" id="KW-1185">Reference proteome</keyword>
<comment type="caution">
    <text evidence="2">The sequence shown here is derived from an EMBL/GenBank/DDBJ whole genome shotgun (WGS) entry which is preliminary data.</text>
</comment>
<evidence type="ECO:0008006" key="4">
    <source>
        <dbReference type="Google" id="ProtNLM"/>
    </source>
</evidence>
<dbReference type="SUPFAM" id="SSF52490">
    <property type="entry name" value="Tubulin nucleotide-binding domain-like"/>
    <property type="match status" value="1"/>
</dbReference>
<organism evidence="2 3">
    <name type="scientific">Brevibacterium rongguiense</name>
    <dbReference type="NCBI Taxonomy" id="2695267"/>
    <lineage>
        <taxon>Bacteria</taxon>
        <taxon>Bacillati</taxon>
        <taxon>Actinomycetota</taxon>
        <taxon>Actinomycetes</taxon>
        <taxon>Micrococcales</taxon>
        <taxon>Brevibacteriaceae</taxon>
        <taxon>Brevibacterium</taxon>
    </lineage>
</organism>
<dbReference type="RefSeq" id="WP_160953555.1">
    <property type="nucleotide sequence ID" value="NZ_WWEQ01000037.1"/>
</dbReference>
<reference evidence="2 3" key="1">
    <citation type="submission" date="2020-01" db="EMBL/GenBank/DDBJ databases">
        <authorList>
            <person name="Deng T."/>
        </authorList>
    </citation>
    <scope>NUCLEOTIDE SEQUENCE [LARGE SCALE GENOMIC DNA]</scope>
    <source>
        <strain evidence="2 3">5221</strain>
    </source>
</reference>
<feature type="region of interest" description="Disordered" evidence="1">
    <location>
        <begin position="1148"/>
        <end position="1171"/>
    </location>
</feature>
<dbReference type="Proteomes" id="UP000469215">
    <property type="component" value="Unassembled WGS sequence"/>
</dbReference>
<evidence type="ECO:0000256" key="1">
    <source>
        <dbReference type="SAM" id="MobiDB-lite"/>
    </source>
</evidence>
<name>A0A6N9H9F6_9MICO</name>